<gene>
    <name evidence="1" type="ORF">RM549_12045</name>
</gene>
<evidence type="ECO:0000313" key="1">
    <source>
        <dbReference type="EMBL" id="MDT0690521.1"/>
    </source>
</evidence>
<dbReference type="EMBL" id="JAVRHM010000013">
    <property type="protein sequence ID" value="MDT0690521.1"/>
    <property type="molecule type" value="Genomic_DNA"/>
</dbReference>
<dbReference type="Proteomes" id="UP001261624">
    <property type="component" value="Unassembled WGS sequence"/>
</dbReference>
<name>A0ABU3E3E6_9FLAO</name>
<comment type="caution">
    <text evidence="1">The sequence shown here is derived from an EMBL/GenBank/DDBJ whole genome shotgun (WGS) entry which is preliminary data.</text>
</comment>
<protein>
    <submittedName>
        <fullName evidence="1">Uncharacterized protein</fullName>
    </submittedName>
</protein>
<proteinExistence type="predicted"/>
<keyword evidence="2" id="KW-1185">Reference proteome</keyword>
<sequence>MKIKAVLFAAAIFGTSFFVTSTTEKNNDKEVIKTQAVDRRLIRIPAAG</sequence>
<reference evidence="1 2" key="1">
    <citation type="submission" date="2023-09" db="EMBL/GenBank/DDBJ databases">
        <authorList>
            <person name="Rey-Velasco X."/>
        </authorList>
    </citation>
    <scope>NUCLEOTIDE SEQUENCE [LARGE SCALE GENOMIC DNA]</scope>
    <source>
        <strain evidence="1 2">F188</strain>
    </source>
</reference>
<accession>A0ABU3E3E6</accession>
<evidence type="ECO:0000313" key="2">
    <source>
        <dbReference type="Proteomes" id="UP001261624"/>
    </source>
</evidence>
<organism evidence="1 2">
    <name type="scientific">Autumnicola patrickiae</name>
    <dbReference type="NCBI Taxonomy" id="3075591"/>
    <lineage>
        <taxon>Bacteria</taxon>
        <taxon>Pseudomonadati</taxon>
        <taxon>Bacteroidota</taxon>
        <taxon>Flavobacteriia</taxon>
        <taxon>Flavobacteriales</taxon>
        <taxon>Flavobacteriaceae</taxon>
        <taxon>Autumnicola</taxon>
    </lineage>
</organism>
<dbReference type="RefSeq" id="WP_311685152.1">
    <property type="nucleotide sequence ID" value="NZ_JAVRHM010000013.1"/>
</dbReference>